<evidence type="ECO:0000256" key="1">
    <source>
        <dbReference type="ARBA" id="ARBA00006484"/>
    </source>
</evidence>
<dbReference type="GO" id="GO:0016491">
    <property type="term" value="F:oxidoreductase activity"/>
    <property type="evidence" value="ECO:0007669"/>
    <property type="project" value="UniProtKB-KW"/>
</dbReference>
<dbReference type="SUPFAM" id="SSF51735">
    <property type="entry name" value="NAD(P)-binding Rossmann-fold domains"/>
    <property type="match status" value="1"/>
</dbReference>
<dbReference type="Pfam" id="PF13561">
    <property type="entry name" value="adh_short_C2"/>
    <property type="match status" value="1"/>
</dbReference>
<dbReference type="PRINTS" id="PR00081">
    <property type="entry name" value="GDHRDH"/>
</dbReference>
<dbReference type="InterPro" id="IPR002347">
    <property type="entry name" value="SDR_fam"/>
</dbReference>
<sequence>MGQRLAGRTALVFGAGSSAVEVPRGCVGNGYATAVRFAEEGAVVVAADRDGEAAERTRQAVLDRGGDCVAVLADVTDDASVAGAVERAVAATGRLDVLHNNVGVTRLGGPEELSEQDWNATFDVNATGVFRTCKHALPHLVERGGAIVNVSSLAAVRWTGYPYPAYAASKAAVHQLTRVLALQYADRGVRVNAIQPGLIHTPLIYRQLSGEHGDAAAMRADRDAASPTGRMGTAWDVANAAVFLASDEAAYVNGVALPVDGGLHARAV</sequence>
<dbReference type="CDD" id="cd05233">
    <property type="entry name" value="SDR_c"/>
    <property type="match status" value="1"/>
</dbReference>
<keyword evidence="2 3" id="KW-0560">Oxidoreductase</keyword>
<evidence type="ECO:0000313" key="3">
    <source>
        <dbReference type="EMBL" id="MFD0922849.1"/>
    </source>
</evidence>
<dbReference type="PANTHER" id="PTHR42760:SF115">
    <property type="entry name" value="3-OXOACYL-[ACYL-CARRIER-PROTEIN] REDUCTASE FABG"/>
    <property type="match status" value="1"/>
</dbReference>
<comment type="caution">
    <text evidence="3">The sequence shown here is derived from an EMBL/GenBank/DDBJ whole genome shotgun (WGS) entry which is preliminary data.</text>
</comment>
<dbReference type="InterPro" id="IPR020904">
    <property type="entry name" value="Sc_DH/Rdtase_CS"/>
</dbReference>
<evidence type="ECO:0000256" key="2">
    <source>
        <dbReference type="ARBA" id="ARBA00023002"/>
    </source>
</evidence>
<proteinExistence type="inferred from homology"/>
<dbReference type="PANTHER" id="PTHR42760">
    <property type="entry name" value="SHORT-CHAIN DEHYDROGENASES/REDUCTASES FAMILY MEMBER"/>
    <property type="match status" value="1"/>
</dbReference>
<name>A0ABW3FY71_9PSEU</name>
<keyword evidence="4" id="KW-1185">Reference proteome</keyword>
<dbReference type="EMBL" id="JBHTIW010000025">
    <property type="protein sequence ID" value="MFD0922849.1"/>
    <property type="molecule type" value="Genomic_DNA"/>
</dbReference>
<dbReference type="EC" id="1.1.1.-" evidence="3"/>
<reference evidence="4" key="1">
    <citation type="journal article" date="2019" name="Int. J. Syst. Evol. Microbiol.">
        <title>The Global Catalogue of Microorganisms (GCM) 10K type strain sequencing project: providing services to taxonomists for standard genome sequencing and annotation.</title>
        <authorList>
            <consortium name="The Broad Institute Genomics Platform"/>
            <consortium name="The Broad Institute Genome Sequencing Center for Infectious Disease"/>
            <person name="Wu L."/>
            <person name="Ma J."/>
        </authorList>
    </citation>
    <scope>NUCLEOTIDE SEQUENCE [LARGE SCALE GENOMIC DNA]</scope>
    <source>
        <strain evidence="4">CCUG 56401</strain>
    </source>
</reference>
<evidence type="ECO:0000313" key="4">
    <source>
        <dbReference type="Proteomes" id="UP001597018"/>
    </source>
</evidence>
<dbReference type="InterPro" id="IPR036291">
    <property type="entry name" value="NAD(P)-bd_dom_sf"/>
</dbReference>
<dbReference type="RefSeq" id="WP_263253571.1">
    <property type="nucleotide sequence ID" value="NZ_BAABLT010000027.1"/>
</dbReference>
<comment type="similarity">
    <text evidence="1">Belongs to the short-chain dehydrogenases/reductases (SDR) family.</text>
</comment>
<protein>
    <submittedName>
        <fullName evidence="3">SDR family NAD(P)-dependent oxidoreductase</fullName>
        <ecNumber evidence="3">1.1.1.-</ecNumber>
    </submittedName>
</protein>
<dbReference type="Proteomes" id="UP001597018">
    <property type="component" value="Unassembled WGS sequence"/>
</dbReference>
<accession>A0ABW3FY71</accession>
<organism evidence="3 4">
    <name type="scientific">Saccharopolyspora rosea</name>
    <dbReference type="NCBI Taxonomy" id="524884"/>
    <lineage>
        <taxon>Bacteria</taxon>
        <taxon>Bacillati</taxon>
        <taxon>Actinomycetota</taxon>
        <taxon>Actinomycetes</taxon>
        <taxon>Pseudonocardiales</taxon>
        <taxon>Pseudonocardiaceae</taxon>
        <taxon>Saccharopolyspora</taxon>
    </lineage>
</organism>
<dbReference type="PROSITE" id="PS00061">
    <property type="entry name" value="ADH_SHORT"/>
    <property type="match status" value="1"/>
</dbReference>
<dbReference type="PRINTS" id="PR00080">
    <property type="entry name" value="SDRFAMILY"/>
</dbReference>
<dbReference type="Gene3D" id="3.40.50.720">
    <property type="entry name" value="NAD(P)-binding Rossmann-like Domain"/>
    <property type="match status" value="1"/>
</dbReference>
<gene>
    <name evidence="3" type="ORF">ACFQ16_24135</name>
</gene>